<gene>
    <name evidence="2" type="ORF">GCM10007977_047550</name>
</gene>
<dbReference type="AlphaFoldDB" id="A0A917WYP7"/>
<proteinExistence type="predicted"/>
<dbReference type="PANTHER" id="PTHR13774">
    <property type="entry name" value="PHENAZINE BIOSYNTHESIS PROTEIN"/>
    <property type="match status" value="1"/>
</dbReference>
<accession>A0A917WYP7</accession>
<dbReference type="GO" id="GO:0005737">
    <property type="term" value="C:cytoplasm"/>
    <property type="evidence" value="ECO:0007669"/>
    <property type="project" value="TreeGrafter"/>
</dbReference>
<dbReference type="Proteomes" id="UP000642070">
    <property type="component" value="Unassembled WGS sequence"/>
</dbReference>
<keyword evidence="3" id="KW-1185">Reference proteome</keyword>
<evidence type="ECO:0000313" key="3">
    <source>
        <dbReference type="Proteomes" id="UP000642070"/>
    </source>
</evidence>
<feature type="active site" evidence="1">
    <location>
        <position position="52"/>
    </location>
</feature>
<dbReference type="InterPro" id="IPR003719">
    <property type="entry name" value="Phenazine_PhzF-like"/>
</dbReference>
<protein>
    <submittedName>
        <fullName evidence="2">Epimerase</fullName>
    </submittedName>
</protein>
<dbReference type="SUPFAM" id="SSF54506">
    <property type="entry name" value="Diaminopimelate epimerase-like"/>
    <property type="match status" value="1"/>
</dbReference>
<dbReference type="EMBL" id="BMPI01000023">
    <property type="protein sequence ID" value="GGM40637.1"/>
    <property type="molecule type" value="Genomic_DNA"/>
</dbReference>
<reference evidence="2" key="2">
    <citation type="submission" date="2020-09" db="EMBL/GenBank/DDBJ databases">
        <authorList>
            <person name="Sun Q."/>
            <person name="Ohkuma M."/>
        </authorList>
    </citation>
    <scope>NUCLEOTIDE SEQUENCE</scope>
    <source>
        <strain evidence="2">JCM 19831</strain>
    </source>
</reference>
<evidence type="ECO:0000256" key="1">
    <source>
        <dbReference type="PIRSR" id="PIRSR016184-1"/>
    </source>
</evidence>
<dbReference type="Pfam" id="PF02567">
    <property type="entry name" value="PhzC-PhzF"/>
    <property type="match status" value="1"/>
</dbReference>
<dbReference type="RefSeq" id="WP_190252118.1">
    <property type="nucleotide sequence ID" value="NZ_BMPI01000023.1"/>
</dbReference>
<organism evidence="2 3">
    <name type="scientific">Dactylosporangium sucinum</name>
    <dbReference type="NCBI Taxonomy" id="1424081"/>
    <lineage>
        <taxon>Bacteria</taxon>
        <taxon>Bacillati</taxon>
        <taxon>Actinomycetota</taxon>
        <taxon>Actinomycetes</taxon>
        <taxon>Micromonosporales</taxon>
        <taxon>Micromonosporaceae</taxon>
        <taxon>Dactylosporangium</taxon>
    </lineage>
</organism>
<comment type="caution">
    <text evidence="2">The sequence shown here is derived from an EMBL/GenBank/DDBJ whole genome shotgun (WGS) entry which is preliminary data.</text>
</comment>
<reference evidence="2" key="1">
    <citation type="journal article" date="2014" name="Int. J. Syst. Evol. Microbiol.">
        <title>Complete genome sequence of Corynebacterium casei LMG S-19264T (=DSM 44701T), isolated from a smear-ripened cheese.</title>
        <authorList>
            <consortium name="US DOE Joint Genome Institute (JGI-PGF)"/>
            <person name="Walter F."/>
            <person name="Albersmeier A."/>
            <person name="Kalinowski J."/>
            <person name="Ruckert C."/>
        </authorList>
    </citation>
    <scope>NUCLEOTIDE SEQUENCE</scope>
    <source>
        <strain evidence="2">JCM 19831</strain>
    </source>
</reference>
<dbReference type="GO" id="GO:0016853">
    <property type="term" value="F:isomerase activity"/>
    <property type="evidence" value="ECO:0007669"/>
    <property type="project" value="TreeGrafter"/>
</dbReference>
<dbReference type="PIRSF" id="PIRSF016184">
    <property type="entry name" value="PhzC_PhzF"/>
    <property type="match status" value="1"/>
</dbReference>
<dbReference type="NCBIfam" id="TIGR00654">
    <property type="entry name" value="PhzF_family"/>
    <property type="match status" value="1"/>
</dbReference>
<sequence length="307" mass="31503">MTDTGATDVAFAYVDVFAAKPLTGAPLTLVPDADGIVEEQMRAVAREFNQSETTFVQRPVRPGTTYRLRSFTPSGAEVFGAGHNALGAWLWLAQSGRLDGDGGTFVQHIGDDVLPVHVERPDGGPAVVTMEQSAPVFGAVATDRAGLAGALGLSPDDLVADRDARVVSTGAGHLLVPVRDRAGVDRAAPDAGRLTAVLRQAGGEGCYLYTHDTVDPAATAYTRFFNPAMGIAEDPATGTAAGPLAALLVDGGDVAPRPAGEARVVVEQGHSMGRPSTIVVTVAGSRVRISGSGLVVAQGTMLVPEAA</sequence>
<dbReference type="Gene3D" id="3.10.310.10">
    <property type="entry name" value="Diaminopimelate Epimerase, Chain A, domain 1"/>
    <property type="match status" value="2"/>
</dbReference>
<name>A0A917WYP7_9ACTN</name>
<evidence type="ECO:0000313" key="2">
    <source>
        <dbReference type="EMBL" id="GGM40637.1"/>
    </source>
</evidence>